<evidence type="ECO:0000313" key="3">
    <source>
        <dbReference type="Proteomes" id="UP000323454"/>
    </source>
</evidence>
<evidence type="ECO:0000313" key="2">
    <source>
        <dbReference type="EMBL" id="KAA2255956.1"/>
    </source>
</evidence>
<dbReference type="GO" id="GO:0016853">
    <property type="term" value="F:isomerase activity"/>
    <property type="evidence" value="ECO:0007669"/>
    <property type="project" value="UniProtKB-KW"/>
</dbReference>
<dbReference type="EMBL" id="VUOB01000054">
    <property type="protein sequence ID" value="KAA2255956.1"/>
    <property type="molecule type" value="Genomic_DNA"/>
</dbReference>
<accession>A0A5B2WZE7</accession>
<protein>
    <submittedName>
        <fullName evidence="2">Maleylpyruvate isomerase family mycothiol-dependent enzyme</fullName>
    </submittedName>
</protein>
<keyword evidence="2" id="KW-0413">Isomerase</keyword>
<keyword evidence="3" id="KW-1185">Reference proteome</keyword>
<reference evidence="2 3" key="2">
    <citation type="submission" date="2019-09" db="EMBL/GenBank/DDBJ databases">
        <authorList>
            <person name="Jin C."/>
        </authorList>
    </citation>
    <scope>NUCLEOTIDE SEQUENCE [LARGE SCALE GENOMIC DNA]</scope>
    <source>
        <strain evidence="2 3">AN110305</strain>
    </source>
</reference>
<dbReference type="SUPFAM" id="SSF109854">
    <property type="entry name" value="DinB/YfiT-like putative metalloenzymes"/>
    <property type="match status" value="1"/>
</dbReference>
<name>A0A5B2WZE7_9PSEU</name>
<evidence type="ECO:0000259" key="1">
    <source>
        <dbReference type="Pfam" id="PF11716"/>
    </source>
</evidence>
<dbReference type="GO" id="GO:0046872">
    <property type="term" value="F:metal ion binding"/>
    <property type="evidence" value="ECO:0007669"/>
    <property type="project" value="InterPro"/>
</dbReference>
<dbReference type="Pfam" id="PF11716">
    <property type="entry name" value="MDMPI_N"/>
    <property type="match status" value="1"/>
</dbReference>
<gene>
    <name evidence="2" type="ORF">F0L68_27600</name>
</gene>
<sequence>MDKETRTPTDTELREAIAAERGELAAVLDGLSERQWDAPTLCAGWRVREVVAHVTMPYRYSTDQIALELAEAGGNFATMADRGARRDAAALSAGELAATLRDNASHPWKPQVGGYAGALTHDVIHGLDYTVPLGVDRRVPADRLRVVLGGLVTPEGLRFFGVDLTGVELRADDLDWTFGSGTPVSGAAQDLALVLCGRRLPAGRLRGEPEQVARWCG</sequence>
<keyword evidence="2" id="KW-0670">Pyruvate</keyword>
<organism evidence="2 3">
    <name type="scientific">Solihabitans fulvus</name>
    <dbReference type="NCBI Taxonomy" id="1892852"/>
    <lineage>
        <taxon>Bacteria</taxon>
        <taxon>Bacillati</taxon>
        <taxon>Actinomycetota</taxon>
        <taxon>Actinomycetes</taxon>
        <taxon>Pseudonocardiales</taxon>
        <taxon>Pseudonocardiaceae</taxon>
        <taxon>Solihabitans</taxon>
    </lineage>
</organism>
<dbReference type="Proteomes" id="UP000323454">
    <property type="component" value="Unassembled WGS sequence"/>
</dbReference>
<dbReference type="AlphaFoldDB" id="A0A5B2WZE7"/>
<dbReference type="InterPro" id="IPR024344">
    <property type="entry name" value="MDMPI_metal-binding"/>
</dbReference>
<feature type="domain" description="Mycothiol-dependent maleylpyruvate isomerase metal-binding" evidence="1">
    <location>
        <begin position="18"/>
        <end position="104"/>
    </location>
</feature>
<dbReference type="InterPro" id="IPR034660">
    <property type="entry name" value="DinB/YfiT-like"/>
</dbReference>
<proteinExistence type="predicted"/>
<dbReference type="RefSeq" id="WP_149852742.1">
    <property type="nucleotide sequence ID" value="NZ_VUOB01000054.1"/>
</dbReference>
<dbReference type="OrthoDB" id="5178565at2"/>
<dbReference type="NCBIfam" id="TIGR03083">
    <property type="entry name" value="maleylpyruvate isomerase family mycothiol-dependent enzyme"/>
    <property type="match status" value="1"/>
</dbReference>
<reference evidence="2 3" key="1">
    <citation type="submission" date="2019-09" db="EMBL/GenBank/DDBJ databases">
        <title>Goodfellowia gen. nov., a new genus of the Pseudonocardineae related to Actinoalloteichus, containing Goodfellowia coeruleoviolacea gen. nov., comb. nov. gen. nov., comb. nov.</title>
        <authorList>
            <person name="Labeda D."/>
        </authorList>
    </citation>
    <scope>NUCLEOTIDE SEQUENCE [LARGE SCALE GENOMIC DNA]</scope>
    <source>
        <strain evidence="2 3">AN110305</strain>
    </source>
</reference>
<dbReference type="InterPro" id="IPR017517">
    <property type="entry name" value="Maleyloyr_isom"/>
</dbReference>
<dbReference type="Gene3D" id="1.20.120.450">
    <property type="entry name" value="dinb family like domain"/>
    <property type="match status" value="1"/>
</dbReference>
<comment type="caution">
    <text evidence="2">The sequence shown here is derived from an EMBL/GenBank/DDBJ whole genome shotgun (WGS) entry which is preliminary data.</text>
</comment>